<gene>
    <name evidence="2" type="ORF">ATSB10_23190</name>
</gene>
<dbReference type="InterPro" id="IPR052715">
    <property type="entry name" value="RAYT_transposase"/>
</dbReference>
<accession>A0A160N1Q5</accession>
<dbReference type="SMART" id="SM01321">
    <property type="entry name" value="Y1_Tnp"/>
    <property type="match status" value="1"/>
</dbReference>
<dbReference type="Pfam" id="PF01797">
    <property type="entry name" value="Y1_Tnp"/>
    <property type="match status" value="1"/>
</dbReference>
<dbReference type="AlphaFoldDB" id="A0A160N1Q5"/>
<name>A0A160N1Q5_9GAMM</name>
<dbReference type="NCBIfam" id="NF047646">
    <property type="entry name" value="REP_Tyr_transpos"/>
    <property type="match status" value="1"/>
</dbReference>
<dbReference type="InterPro" id="IPR002686">
    <property type="entry name" value="Transposase_17"/>
</dbReference>
<proteinExistence type="predicted"/>
<evidence type="ECO:0000313" key="3">
    <source>
        <dbReference type="Proteomes" id="UP000077255"/>
    </source>
</evidence>
<dbReference type="Proteomes" id="UP000077255">
    <property type="component" value="Chromosome"/>
</dbReference>
<feature type="domain" description="Transposase IS200-like" evidence="1">
    <location>
        <begin position="53"/>
        <end position="167"/>
    </location>
</feature>
<protein>
    <recommendedName>
        <fullName evidence="1">Transposase IS200-like domain-containing protein</fullName>
    </recommendedName>
</protein>
<dbReference type="GO" id="GO:0004803">
    <property type="term" value="F:transposase activity"/>
    <property type="evidence" value="ECO:0007669"/>
    <property type="project" value="InterPro"/>
</dbReference>
<sequence>MWIRSKGIARERAPTEFGGTGRLHAHNAPRHALAMRTFPATGHSALRRGRISLPGQVYLITATTRHRQLLFGDHAAAHAASRVIHTRDHWGDAQLLAWVLMPDHWHGLLELGAEPLERVVARVKAAVSRALHASGLVEGTPWDRSFHDHALRRDEDMRRAARYIVGNPVRAGLADSALLYPYWNAVWLDDSDTPSL</sequence>
<dbReference type="Gene3D" id="3.30.70.1290">
    <property type="entry name" value="Transposase IS200-like"/>
    <property type="match status" value="1"/>
</dbReference>
<dbReference type="PATRIC" id="fig|445710.3.peg.2313"/>
<dbReference type="SUPFAM" id="SSF143422">
    <property type="entry name" value="Transposase IS200-like"/>
    <property type="match status" value="1"/>
</dbReference>
<dbReference type="InterPro" id="IPR036515">
    <property type="entry name" value="Transposase_17_sf"/>
</dbReference>
<reference evidence="2 3" key="1">
    <citation type="submission" date="2016-02" db="EMBL/GenBank/DDBJ databases">
        <title>Complete genome sequencing and analysis of ATSB10, Dyella thiooxydans isolated from rhizosphere soil of sunflower (Helianthus annuus L.).</title>
        <authorList>
            <person name="Lee Y."/>
            <person name="Hwangbo K."/>
            <person name="Chung H."/>
            <person name="Yoo J."/>
            <person name="Kim K.Y."/>
            <person name="Sa T.M."/>
            <person name="Um Y."/>
            <person name="Madhaiyan M."/>
        </authorList>
    </citation>
    <scope>NUCLEOTIDE SEQUENCE [LARGE SCALE GENOMIC DNA]</scope>
    <source>
        <strain evidence="2 3">ATSB10</strain>
    </source>
</reference>
<evidence type="ECO:0000313" key="2">
    <source>
        <dbReference type="EMBL" id="AND69773.1"/>
    </source>
</evidence>
<dbReference type="PANTHER" id="PTHR36966:SF1">
    <property type="entry name" value="REP-ASSOCIATED TYROSINE TRANSPOSASE"/>
    <property type="match status" value="1"/>
</dbReference>
<dbReference type="KEGG" id="dtx:ATSB10_23190"/>
<dbReference type="PANTHER" id="PTHR36966">
    <property type="entry name" value="REP-ASSOCIATED TYROSINE TRANSPOSASE"/>
    <property type="match status" value="1"/>
</dbReference>
<organism evidence="2 3">
    <name type="scientific">Dyella thiooxydans</name>
    <dbReference type="NCBI Taxonomy" id="445710"/>
    <lineage>
        <taxon>Bacteria</taxon>
        <taxon>Pseudomonadati</taxon>
        <taxon>Pseudomonadota</taxon>
        <taxon>Gammaproteobacteria</taxon>
        <taxon>Lysobacterales</taxon>
        <taxon>Rhodanobacteraceae</taxon>
        <taxon>Dyella</taxon>
    </lineage>
</organism>
<evidence type="ECO:0000259" key="1">
    <source>
        <dbReference type="SMART" id="SM01321"/>
    </source>
</evidence>
<keyword evidence="3" id="KW-1185">Reference proteome</keyword>
<dbReference type="STRING" id="445710.ATSB10_23190"/>
<dbReference type="GO" id="GO:0006313">
    <property type="term" value="P:DNA transposition"/>
    <property type="evidence" value="ECO:0007669"/>
    <property type="project" value="InterPro"/>
</dbReference>
<dbReference type="EMBL" id="CP014841">
    <property type="protein sequence ID" value="AND69773.1"/>
    <property type="molecule type" value="Genomic_DNA"/>
</dbReference>
<dbReference type="GO" id="GO:0043565">
    <property type="term" value="F:sequence-specific DNA binding"/>
    <property type="evidence" value="ECO:0007669"/>
    <property type="project" value="TreeGrafter"/>
</dbReference>